<dbReference type="AlphaFoldDB" id="A0AAW0ZZG8"/>
<dbReference type="Proteomes" id="UP001432146">
    <property type="component" value="Unassembled WGS sequence"/>
</dbReference>
<gene>
    <name evidence="1" type="ORF">QLX08_005176</name>
</gene>
<name>A0AAW0ZZG8_9HYME</name>
<sequence length="86" mass="9761">MVSVPCLLALMDEPSRNAFIIQQESKAIMQGTKQLARRSVFSTNAISANFHENKSRAEARLIFKISVSMRDSKVSTREYCYVLSME</sequence>
<dbReference type="EMBL" id="JAWNGG020000085">
    <property type="protein sequence ID" value="KAK9303003.1"/>
    <property type="molecule type" value="Genomic_DNA"/>
</dbReference>
<accession>A0AAW0ZZG8</accession>
<comment type="caution">
    <text evidence="1">The sequence shown here is derived from an EMBL/GenBank/DDBJ whole genome shotgun (WGS) entry which is preliminary data.</text>
</comment>
<proteinExistence type="predicted"/>
<evidence type="ECO:0000313" key="1">
    <source>
        <dbReference type="EMBL" id="KAK9303003.1"/>
    </source>
</evidence>
<keyword evidence="2" id="KW-1185">Reference proteome</keyword>
<protein>
    <submittedName>
        <fullName evidence="1">Uncharacterized protein</fullName>
    </submittedName>
</protein>
<organism evidence="1 2">
    <name type="scientific">Tetragonisca angustula</name>
    <dbReference type="NCBI Taxonomy" id="166442"/>
    <lineage>
        <taxon>Eukaryota</taxon>
        <taxon>Metazoa</taxon>
        <taxon>Ecdysozoa</taxon>
        <taxon>Arthropoda</taxon>
        <taxon>Hexapoda</taxon>
        <taxon>Insecta</taxon>
        <taxon>Pterygota</taxon>
        <taxon>Neoptera</taxon>
        <taxon>Endopterygota</taxon>
        <taxon>Hymenoptera</taxon>
        <taxon>Apocrita</taxon>
        <taxon>Aculeata</taxon>
        <taxon>Apoidea</taxon>
        <taxon>Anthophila</taxon>
        <taxon>Apidae</taxon>
        <taxon>Tetragonisca</taxon>
    </lineage>
</organism>
<evidence type="ECO:0000313" key="2">
    <source>
        <dbReference type="Proteomes" id="UP001432146"/>
    </source>
</evidence>
<reference evidence="1 2" key="1">
    <citation type="submission" date="2024-05" db="EMBL/GenBank/DDBJ databases">
        <title>The nuclear and mitochondrial genome assemblies of Tetragonisca angustula (Apidae: Meliponini), a tiny yet remarkable pollinator in the Neotropics.</title>
        <authorList>
            <person name="Ferrari R."/>
            <person name="Ricardo P.C."/>
            <person name="Dias F.C."/>
            <person name="Araujo N.S."/>
            <person name="Soares D.O."/>
            <person name="Zhou Q.-S."/>
            <person name="Zhu C.-D."/>
            <person name="Coutinho L."/>
            <person name="Airas M.C."/>
            <person name="Batista T.M."/>
        </authorList>
    </citation>
    <scope>NUCLEOTIDE SEQUENCE [LARGE SCALE GENOMIC DNA]</scope>
    <source>
        <strain evidence="1">ASF017062</strain>
        <tissue evidence="1">Abdomen</tissue>
    </source>
</reference>